<keyword evidence="3 6" id="KW-0812">Transmembrane</keyword>
<dbReference type="KEGG" id="faf:OE104_08825"/>
<organism evidence="8 9">
    <name type="scientific">Fervidibacillus albus</name>
    <dbReference type="NCBI Taxonomy" id="2980026"/>
    <lineage>
        <taxon>Bacteria</taxon>
        <taxon>Bacillati</taxon>
        <taxon>Bacillota</taxon>
        <taxon>Bacilli</taxon>
        <taxon>Bacillales</taxon>
        <taxon>Bacillaceae</taxon>
        <taxon>Fervidibacillus</taxon>
    </lineage>
</organism>
<feature type="transmembrane region" description="Helical" evidence="6">
    <location>
        <begin position="276"/>
        <end position="306"/>
    </location>
</feature>
<dbReference type="Gene3D" id="1.20.1250.20">
    <property type="entry name" value="MFS general substrate transporter like domains"/>
    <property type="match status" value="1"/>
</dbReference>
<dbReference type="GO" id="GO:0022857">
    <property type="term" value="F:transmembrane transporter activity"/>
    <property type="evidence" value="ECO:0007669"/>
    <property type="project" value="InterPro"/>
</dbReference>
<evidence type="ECO:0000313" key="9">
    <source>
        <dbReference type="Proteomes" id="UP001164718"/>
    </source>
</evidence>
<dbReference type="EMBL" id="CP106878">
    <property type="protein sequence ID" value="WAA08739.1"/>
    <property type="molecule type" value="Genomic_DNA"/>
</dbReference>
<keyword evidence="4 6" id="KW-1133">Transmembrane helix</keyword>
<evidence type="ECO:0000256" key="3">
    <source>
        <dbReference type="ARBA" id="ARBA00022692"/>
    </source>
</evidence>
<keyword evidence="5 6" id="KW-0472">Membrane</keyword>
<dbReference type="PRINTS" id="PR01035">
    <property type="entry name" value="TCRTETA"/>
</dbReference>
<dbReference type="RefSeq" id="WP_275416522.1">
    <property type="nucleotide sequence ID" value="NZ_CP106878.1"/>
</dbReference>
<dbReference type="SUPFAM" id="SSF103473">
    <property type="entry name" value="MFS general substrate transporter"/>
    <property type="match status" value="1"/>
</dbReference>
<accession>A0A9E8LTX6</accession>
<feature type="transmembrane region" description="Helical" evidence="6">
    <location>
        <begin position="7"/>
        <end position="30"/>
    </location>
</feature>
<evidence type="ECO:0000256" key="4">
    <source>
        <dbReference type="ARBA" id="ARBA00022989"/>
    </source>
</evidence>
<dbReference type="InterPro" id="IPR020846">
    <property type="entry name" value="MFS_dom"/>
</dbReference>
<sequence length="387" mass="41538">MNNRKALMILFLVMFIVMVGFGIIIPVLPFYAEELGANSKELGYLMAVYSLMQFLFSPMWGKISDRIGRKPVIMIGISGLAVSFFLMANANQLWMLFAARILGGFLSSANMPTTMAYVADITTPENRSKGMGMIGAAVGLGFVFGPAIGGIFSKYSLSLPFYIAGILSIFTFLLVLFLLTESLPNANRNHDATKGSSRWDAFSRENGVLFFLQFFISLSLAGLEATFAYFTAERAGLDSEKLGYVFMIMGLAGAFVQGGMMGPLTKKFGEGRVIQGGIIVSIIGFGLILLTTNFLTATIFITVFGIGNGVIRPSVSSLLTKTANSEQGSVTGLLSSFDSLGRIIGPPLGGALFDLGSTLPYVSGILLSCVAFALFQFYKGQKETVEG</sequence>
<dbReference type="AlphaFoldDB" id="A0A9E8LTX6"/>
<feature type="transmembrane region" description="Helical" evidence="6">
    <location>
        <begin position="159"/>
        <end position="179"/>
    </location>
</feature>
<evidence type="ECO:0000256" key="5">
    <source>
        <dbReference type="ARBA" id="ARBA00023136"/>
    </source>
</evidence>
<name>A0A9E8LTX6_9BACI</name>
<evidence type="ECO:0000256" key="6">
    <source>
        <dbReference type="SAM" id="Phobius"/>
    </source>
</evidence>
<evidence type="ECO:0000259" key="7">
    <source>
        <dbReference type="PROSITE" id="PS50850"/>
    </source>
</evidence>
<comment type="subcellular location">
    <subcellularLocation>
        <location evidence="1">Cell membrane</location>
        <topology evidence="1">Multi-pass membrane protein</topology>
    </subcellularLocation>
</comment>
<feature type="transmembrane region" description="Helical" evidence="6">
    <location>
        <begin position="94"/>
        <end position="119"/>
    </location>
</feature>
<proteinExistence type="predicted"/>
<feature type="transmembrane region" description="Helical" evidence="6">
    <location>
        <begin position="42"/>
        <end position="60"/>
    </location>
</feature>
<evidence type="ECO:0000313" key="8">
    <source>
        <dbReference type="EMBL" id="WAA08739.1"/>
    </source>
</evidence>
<feature type="transmembrane region" description="Helical" evidence="6">
    <location>
        <begin position="242"/>
        <end position="264"/>
    </location>
</feature>
<feature type="transmembrane region" description="Helical" evidence="6">
    <location>
        <begin position="208"/>
        <end position="230"/>
    </location>
</feature>
<feature type="transmembrane region" description="Helical" evidence="6">
    <location>
        <begin position="358"/>
        <end position="378"/>
    </location>
</feature>
<feature type="transmembrane region" description="Helical" evidence="6">
    <location>
        <begin position="72"/>
        <end position="88"/>
    </location>
</feature>
<dbReference type="InterPro" id="IPR001958">
    <property type="entry name" value="Tet-R_TetA/multi-R_MdtG-like"/>
</dbReference>
<evidence type="ECO:0000256" key="2">
    <source>
        <dbReference type="ARBA" id="ARBA00022448"/>
    </source>
</evidence>
<feature type="transmembrane region" description="Helical" evidence="6">
    <location>
        <begin position="131"/>
        <end position="153"/>
    </location>
</feature>
<dbReference type="Proteomes" id="UP001164718">
    <property type="component" value="Chromosome"/>
</dbReference>
<keyword evidence="2" id="KW-0813">Transport</keyword>
<protein>
    <submittedName>
        <fullName evidence="8">MFS transporter</fullName>
    </submittedName>
</protein>
<dbReference type="PANTHER" id="PTHR23504:SF15">
    <property type="entry name" value="MAJOR FACILITATOR SUPERFAMILY (MFS) PROFILE DOMAIN-CONTAINING PROTEIN"/>
    <property type="match status" value="1"/>
</dbReference>
<dbReference type="Pfam" id="PF07690">
    <property type="entry name" value="MFS_1"/>
    <property type="match status" value="1"/>
</dbReference>
<dbReference type="PANTHER" id="PTHR23504">
    <property type="entry name" value="MAJOR FACILITATOR SUPERFAMILY DOMAIN-CONTAINING PROTEIN 10"/>
    <property type="match status" value="1"/>
</dbReference>
<reference evidence="8" key="1">
    <citation type="submission" date="2022-09" db="EMBL/GenBank/DDBJ databases">
        <title>Complete Genomes of Fervidibacillus albus and Fervidibacillus halotolerans isolated from tidal flat sediments.</title>
        <authorList>
            <person name="Kwon K.K."/>
            <person name="Yang S.-H."/>
            <person name="Park M.J."/>
            <person name="Oh H.-M."/>
        </authorList>
    </citation>
    <scope>NUCLEOTIDE SEQUENCE</scope>
    <source>
        <strain evidence="8">MEBiC13591</strain>
    </source>
</reference>
<evidence type="ECO:0000256" key="1">
    <source>
        <dbReference type="ARBA" id="ARBA00004651"/>
    </source>
</evidence>
<dbReference type="InterPro" id="IPR011701">
    <property type="entry name" value="MFS"/>
</dbReference>
<dbReference type="GO" id="GO:0005886">
    <property type="term" value="C:plasma membrane"/>
    <property type="evidence" value="ECO:0007669"/>
    <property type="project" value="UniProtKB-SubCell"/>
</dbReference>
<keyword evidence="9" id="KW-1185">Reference proteome</keyword>
<feature type="domain" description="Major facilitator superfamily (MFS) profile" evidence="7">
    <location>
        <begin position="6"/>
        <end position="381"/>
    </location>
</feature>
<gene>
    <name evidence="8" type="ORF">OE104_08825</name>
</gene>
<dbReference type="InterPro" id="IPR036259">
    <property type="entry name" value="MFS_trans_sf"/>
</dbReference>
<dbReference type="PROSITE" id="PS50850">
    <property type="entry name" value="MFS"/>
    <property type="match status" value="1"/>
</dbReference>